<organism evidence="2 3">
    <name type="scientific">Thermoanaerobacterium thermosaccharolyticum</name>
    <name type="common">Clostridium thermosaccharolyticum</name>
    <dbReference type="NCBI Taxonomy" id="1517"/>
    <lineage>
        <taxon>Bacteria</taxon>
        <taxon>Bacillati</taxon>
        <taxon>Bacillota</taxon>
        <taxon>Clostridia</taxon>
        <taxon>Thermoanaerobacterales</taxon>
        <taxon>Thermoanaerobacteraceae</taxon>
        <taxon>Thermoanaerobacterium</taxon>
    </lineage>
</organism>
<evidence type="ECO:0000313" key="3">
    <source>
        <dbReference type="Proteomes" id="UP000214975"/>
    </source>
</evidence>
<dbReference type="PANTHER" id="PTHR30595:SF6">
    <property type="entry name" value="SCHLAFEN ALBA-2 DOMAIN-CONTAINING PROTEIN"/>
    <property type="match status" value="1"/>
</dbReference>
<proteinExistence type="predicted"/>
<reference evidence="2 3" key="1">
    <citation type="submission" date="2016-08" db="EMBL/GenBank/DDBJ databases">
        <title>A novel genetic cassette of butanologenic Thermoanaerobacterium thermosaccharolyticum that directly convert cellulose to butanol.</title>
        <authorList>
            <person name="Li T."/>
            <person name="He J."/>
        </authorList>
    </citation>
    <scope>NUCLEOTIDE SEQUENCE [LARGE SCALE GENOMIC DNA]</scope>
    <source>
        <strain evidence="2 3">TG57</strain>
    </source>
</reference>
<keyword evidence="2" id="KW-0067">ATP-binding</keyword>
<gene>
    <name evidence="2" type="ORF">Thert_02748</name>
</gene>
<keyword evidence="2" id="KW-0547">Nucleotide-binding</keyword>
<dbReference type="Gene3D" id="3.30.950.30">
    <property type="entry name" value="Schlafen, AAA domain"/>
    <property type="match status" value="1"/>
</dbReference>
<dbReference type="EMBL" id="CP016893">
    <property type="protein sequence ID" value="AST58579.1"/>
    <property type="molecule type" value="Genomic_DNA"/>
</dbReference>
<sequence length="388" mass="43939">MEIFNVDELIRMIKKGEDSYTQFKSMINSPDALASEICAFANTDGGKIVVGVSDDGEIIGVSDINYLNQIISNVASQKIEPPISVLTQNIIFDDKLVVIIDVPKGDNKPYAANRTDYWIKVGADKRRATREELRRLMQSSGNIYADEMVVPNTSIEDIDMYAFRDFYEKEYGSAIEENGIPVERLLNNLKLMKDSSLTLAGLLLFGKRPERLKPQFIVKAVSFIGNDVSGTEYLDNENIEGTIFEQYKNTIAFLKRNLRKIQKGQNVNLQGIIEIPEIALEEAVINAIVHRDYFIESSIRVFVFDDRVEIISPGKLPNTADIENIKRGIQIARNPILLSYLPKLKIPYRGIGSGIRRMIAECKKAGIKEPEFIEDKEAELFKVIFYRP</sequence>
<dbReference type="Proteomes" id="UP000214975">
    <property type="component" value="Chromosome"/>
</dbReference>
<dbReference type="PANTHER" id="PTHR30595">
    <property type="entry name" value="GLPR-RELATED TRANSCRIPTIONAL REPRESSOR"/>
    <property type="match status" value="1"/>
</dbReference>
<dbReference type="InterPro" id="IPR038475">
    <property type="entry name" value="RecG_C_sf"/>
</dbReference>
<dbReference type="Pfam" id="PF04326">
    <property type="entry name" value="SLFN_AlbA_2"/>
    <property type="match status" value="1"/>
</dbReference>
<feature type="domain" description="Schlafen AlbA-2" evidence="1">
    <location>
        <begin position="17"/>
        <end position="128"/>
    </location>
</feature>
<dbReference type="Pfam" id="PF13749">
    <property type="entry name" value="HATPase_c_4"/>
    <property type="match status" value="1"/>
</dbReference>
<dbReference type="AlphaFoldDB" id="A0A223I1K7"/>
<protein>
    <submittedName>
        <fullName evidence="2">ATP-dependent DNA helicase</fullName>
    </submittedName>
</protein>
<accession>A0A223I1K7</accession>
<dbReference type="InterPro" id="IPR038461">
    <property type="entry name" value="Schlafen_AlbA_2_dom_sf"/>
</dbReference>
<name>A0A223I1K7_THETR</name>
<dbReference type="InterPro" id="IPR007421">
    <property type="entry name" value="Schlafen_AlbA_2_dom"/>
</dbReference>
<dbReference type="GO" id="GO:0004386">
    <property type="term" value="F:helicase activity"/>
    <property type="evidence" value="ECO:0007669"/>
    <property type="project" value="UniProtKB-KW"/>
</dbReference>
<dbReference type="RefSeq" id="WP_094397806.1">
    <property type="nucleotide sequence ID" value="NZ_CP016893.1"/>
</dbReference>
<keyword evidence="2" id="KW-0347">Helicase</keyword>
<evidence type="ECO:0000259" key="1">
    <source>
        <dbReference type="Pfam" id="PF04326"/>
    </source>
</evidence>
<evidence type="ECO:0000313" key="2">
    <source>
        <dbReference type="EMBL" id="AST58579.1"/>
    </source>
</evidence>
<dbReference type="Gene3D" id="3.30.565.60">
    <property type="match status" value="1"/>
</dbReference>
<keyword evidence="2" id="KW-0378">Hydrolase</keyword>